<evidence type="ECO:0000313" key="1">
    <source>
        <dbReference type="EMBL" id="SHK49571.1"/>
    </source>
</evidence>
<sequence>MTNNEAEKIVELVEGISRKINDLILYVESSDCAELDKISFKRSCGTVMYSLYEEILRPYILSSYPELDKTKE</sequence>
<name>A0A1M6SXX4_9BACT</name>
<proteinExistence type="predicted"/>
<accession>A0A1M6SXX4</accession>
<protein>
    <submittedName>
        <fullName evidence="1">Uncharacterized protein</fullName>
    </submittedName>
</protein>
<reference evidence="1 2" key="1">
    <citation type="submission" date="2016-11" db="EMBL/GenBank/DDBJ databases">
        <authorList>
            <person name="Jaros S."/>
            <person name="Januszkiewicz K."/>
            <person name="Wedrychowicz H."/>
        </authorList>
    </citation>
    <scope>NUCLEOTIDE SEQUENCE [LARGE SCALE GENOMIC DNA]</scope>
    <source>
        <strain evidence="1 2">DSM 18772</strain>
    </source>
</reference>
<dbReference type="AlphaFoldDB" id="A0A1M6SXX4"/>
<dbReference type="EMBL" id="FQYR01000013">
    <property type="protein sequence ID" value="SHK49571.1"/>
    <property type="molecule type" value="Genomic_DNA"/>
</dbReference>
<keyword evidence="2" id="KW-1185">Reference proteome</keyword>
<dbReference type="InParanoid" id="A0A1M6SXX4"/>
<organism evidence="1 2">
    <name type="scientific">Rubritalea squalenifaciens DSM 18772</name>
    <dbReference type="NCBI Taxonomy" id="1123071"/>
    <lineage>
        <taxon>Bacteria</taxon>
        <taxon>Pseudomonadati</taxon>
        <taxon>Verrucomicrobiota</taxon>
        <taxon>Verrucomicrobiia</taxon>
        <taxon>Verrucomicrobiales</taxon>
        <taxon>Rubritaleaceae</taxon>
        <taxon>Rubritalea</taxon>
    </lineage>
</organism>
<evidence type="ECO:0000313" key="2">
    <source>
        <dbReference type="Proteomes" id="UP000184510"/>
    </source>
</evidence>
<gene>
    <name evidence="1" type="ORF">SAMN02745181_0013</name>
</gene>
<dbReference type="Proteomes" id="UP000184510">
    <property type="component" value="Unassembled WGS sequence"/>
</dbReference>